<dbReference type="EMBL" id="JBHUON010000005">
    <property type="protein sequence ID" value="MFD2864286.1"/>
    <property type="molecule type" value="Genomic_DNA"/>
</dbReference>
<evidence type="ECO:0000313" key="3">
    <source>
        <dbReference type="Proteomes" id="UP001597601"/>
    </source>
</evidence>
<dbReference type="GO" id="GO:0008168">
    <property type="term" value="F:methyltransferase activity"/>
    <property type="evidence" value="ECO:0007669"/>
    <property type="project" value="UniProtKB-KW"/>
</dbReference>
<feature type="domain" description="Methyltransferase type 11" evidence="1">
    <location>
        <begin position="39"/>
        <end position="131"/>
    </location>
</feature>
<dbReference type="Pfam" id="PF08241">
    <property type="entry name" value="Methyltransf_11"/>
    <property type="match status" value="1"/>
</dbReference>
<evidence type="ECO:0000313" key="2">
    <source>
        <dbReference type="EMBL" id="MFD2864286.1"/>
    </source>
</evidence>
<dbReference type="InterPro" id="IPR013216">
    <property type="entry name" value="Methyltransf_11"/>
</dbReference>
<dbReference type="GO" id="GO:0032259">
    <property type="term" value="P:methylation"/>
    <property type="evidence" value="ECO:0007669"/>
    <property type="project" value="UniProtKB-KW"/>
</dbReference>
<sequence length="225" mass="25452">MAKTGYKLSKLPVNLTNKADVERLKIKAQSGEAIKLHFGCGPRILKGWVNIDLSYAHYGPYMQYYTDKHYPEAIRGDRSDLYVIDILSDGLPLPDNSVDLIFHEDFFEHLTQKEQIVFLAETRRVMKNGSVHRINTPNLAASMRDNSNFEKGKAGVHIGEWESWDHYSVISPAILTDMANIVGYSSILFNSKDKSSVADQLPLEYRPNENDRAGDDSNVFADVIK</sequence>
<keyword evidence="2" id="KW-0808">Transferase</keyword>
<accession>A0ABW5XN87</accession>
<dbReference type="InterPro" id="IPR029063">
    <property type="entry name" value="SAM-dependent_MTases_sf"/>
</dbReference>
<dbReference type="RefSeq" id="WP_377124661.1">
    <property type="nucleotide sequence ID" value="NZ_JBHUHN010000001.1"/>
</dbReference>
<organism evidence="2 3">
    <name type="scientific">Mucilaginibacter antarcticus</name>
    <dbReference type="NCBI Taxonomy" id="1855725"/>
    <lineage>
        <taxon>Bacteria</taxon>
        <taxon>Pseudomonadati</taxon>
        <taxon>Bacteroidota</taxon>
        <taxon>Sphingobacteriia</taxon>
        <taxon>Sphingobacteriales</taxon>
        <taxon>Sphingobacteriaceae</taxon>
        <taxon>Mucilaginibacter</taxon>
    </lineage>
</organism>
<keyword evidence="3" id="KW-1185">Reference proteome</keyword>
<gene>
    <name evidence="2" type="ORF">ACFSYC_06250</name>
</gene>
<proteinExistence type="predicted"/>
<protein>
    <submittedName>
        <fullName evidence="2">Class I SAM-dependent methyltransferase</fullName>
    </submittedName>
</protein>
<keyword evidence="2" id="KW-0489">Methyltransferase</keyword>
<dbReference type="SUPFAM" id="SSF53335">
    <property type="entry name" value="S-adenosyl-L-methionine-dependent methyltransferases"/>
    <property type="match status" value="1"/>
</dbReference>
<name>A0ABW5XN87_9SPHI</name>
<comment type="caution">
    <text evidence="2">The sequence shown here is derived from an EMBL/GenBank/DDBJ whole genome shotgun (WGS) entry which is preliminary data.</text>
</comment>
<dbReference type="Proteomes" id="UP001597601">
    <property type="component" value="Unassembled WGS sequence"/>
</dbReference>
<evidence type="ECO:0000259" key="1">
    <source>
        <dbReference type="Pfam" id="PF08241"/>
    </source>
</evidence>
<reference evidence="3" key="1">
    <citation type="journal article" date="2019" name="Int. J. Syst. Evol. Microbiol.">
        <title>The Global Catalogue of Microorganisms (GCM) 10K type strain sequencing project: providing services to taxonomists for standard genome sequencing and annotation.</title>
        <authorList>
            <consortium name="The Broad Institute Genomics Platform"/>
            <consortium name="The Broad Institute Genome Sequencing Center for Infectious Disease"/>
            <person name="Wu L."/>
            <person name="Ma J."/>
        </authorList>
    </citation>
    <scope>NUCLEOTIDE SEQUENCE [LARGE SCALE GENOMIC DNA]</scope>
    <source>
        <strain evidence="3">KCTC 52232</strain>
    </source>
</reference>
<dbReference type="Gene3D" id="3.40.50.150">
    <property type="entry name" value="Vaccinia Virus protein VP39"/>
    <property type="match status" value="1"/>
</dbReference>